<gene>
    <name evidence="1" type="ORF">CH341_14830</name>
</gene>
<evidence type="ECO:0000313" key="1">
    <source>
        <dbReference type="EMBL" id="RAI43353.1"/>
    </source>
</evidence>
<organism evidence="1 2">
    <name type="scientific">Rhodoplanes roseus</name>
    <dbReference type="NCBI Taxonomy" id="29409"/>
    <lineage>
        <taxon>Bacteria</taxon>
        <taxon>Pseudomonadati</taxon>
        <taxon>Pseudomonadota</taxon>
        <taxon>Alphaproteobacteria</taxon>
        <taxon>Hyphomicrobiales</taxon>
        <taxon>Nitrobacteraceae</taxon>
        <taxon>Rhodoplanes</taxon>
    </lineage>
</organism>
<dbReference type="Proteomes" id="UP000249130">
    <property type="component" value="Unassembled WGS sequence"/>
</dbReference>
<evidence type="ECO:0008006" key="3">
    <source>
        <dbReference type="Google" id="ProtNLM"/>
    </source>
</evidence>
<dbReference type="EMBL" id="NPEX01000093">
    <property type="protein sequence ID" value="RAI43353.1"/>
    <property type="molecule type" value="Genomic_DNA"/>
</dbReference>
<accession>A0A327L0G1</accession>
<protein>
    <recommendedName>
        <fullName evidence="3">Methyltransferase type 11 domain-containing protein</fullName>
    </recommendedName>
</protein>
<dbReference type="AlphaFoldDB" id="A0A327L0G1"/>
<comment type="caution">
    <text evidence="1">The sequence shown here is derived from an EMBL/GenBank/DDBJ whole genome shotgun (WGS) entry which is preliminary data.</text>
</comment>
<name>A0A327L0G1_9BRAD</name>
<reference evidence="1 2" key="1">
    <citation type="submission" date="2017-07" db="EMBL/GenBank/DDBJ databases">
        <title>Draft Genome Sequences of Select Purple Nonsulfur Bacteria.</title>
        <authorList>
            <person name="Lasarre B."/>
            <person name="Mckinlay J.B."/>
        </authorList>
    </citation>
    <scope>NUCLEOTIDE SEQUENCE [LARGE SCALE GENOMIC DNA]</scope>
    <source>
        <strain evidence="1 2">DSM 5909</strain>
    </source>
</reference>
<sequence length="230" mass="25862">MLSSPTPRSVFPMLSTDRETPTAKQVRLLDAYAAMARDGYATADGRRVEAAYDDMEIRAFKWPVKALIERHGIRTLLDYGSGGSDYEAPTFHEGRSARDFFGLAAVHRYEPARGIDERQPCDAVVCFDVLEHVFLADVPRTVRDLFASARTLLMVNVACYPARALLPNGENAHVTVRPPQWWKGLFDTIACEHPDVTVQLWCSTAWRNVHSWPPVAARDWLSRDGFTIAL</sequence>
<keyword evidence="2" id="KW-1185">Reference proteome</keyword>
<proteinExistence type="predicted"/>
<evidence type="ECO:0000313" key="2">
    <source>
        <dbReference type="Proteomes" id="UP000249130"/>
    </source>
</evidence>